<protein>
    <submittedName>
        <fullName evidence="1">Uncharacterized protein</fullName>
    </submittedName>
</protein>
<gene>
    <name evidence="1" type="ORF">BV25DRAFT_1843153</name>
</gene>
<dbReference type="EMBL" id="MU277307">
    <property type="protein sequence ID" value="KAI0055163.1"/>
    <property type="molecule type" value="Genomic_DNA"/>
</dbReference>
<keyword evidence="2" id="KW-1185">Reference proteome</keyword>
<organism evidence="1 2">
    <name type="scientific">Artomyces pyxidatus</name>
    <dbReference type="NCBI Taxonomy" id="48021"/>
    <lineage>
        <taxon>Eukaryota</taxon>
        <taxon>Fungi</taxon>
        <taxon>Dikarya</taxon>
        <taxon>Basidiomycota</taxon>
        <taxon>Agaricomycotina</taxon>
        <taxon>Agaricomycetes</taxon>
        <taxon>Russulales</taxon>
        <taxon>Auriscalpiaceae</taxon>
        <taxon>Artomyces</taxon>
    </lineage>
</organism>
<reference evidence="1" key="1">
    <citation type="submission" date="2021-03" db="EMBL/GenBank/DDBJ databases">
        <authorList>
            <consortium name="DOE Joint Genome Institute"/>
            <person name="Ahrendt S."/>
            <person name="Looney B.P."/>
            <person name="Miyauchi S."/>
            <person name="Morin E."/>
            <person name="Drula E."/>
            <person name="Courty P.E."/>
            <person name="Chicoki N."/>
            <person name="Fauchery L."/>
            <person name="Kohler A."/>
            <person name="Kuo A."/>
            <person name="Labutti K."/>
            <person name="Pangilinan J."/>
            <person name="Lipzen A."/>
            <person name="Riley R."/>
            <person name="Andreopoulos W."/>
            <person name="He G."/>
            <person name="Johnson J."/>
            <person name="Barry K.W."/>
            <person name="Grigoriev I.V."/>
            <person name="Nagy L."/>
            <person name="Hibbett D."/>
            <person name="Henrissat B."/>
            <person name="Matheny P.B."/>
            <person name="Labbe J."/>
            <person name="Martin F."/>
        </authorList>
    </citation>
    <scope>NUCLEOTIDE SEQUENCE</scope>
    <source>
        <strain evidence="1">HHB10654</strain>
    </source>
</reference>
<proteinExistence type="predicted"/>
<name>A0ACB8SH02_9AGAM</name>
<sequence>MPATVFHQQPPEVGGKEELRKQMFRSSSPFSLLPVETVRHIFSFQSLRAELDNTVEDQQLSTCTVFNIAQVCRRWRQIALDFPRLWNRILLYNLRVTTELLVRSKDAPIVVYADFHAVSDLRPQPECLTLALQDPRRLQELIVNGTDVLPGFLQAIQSAPAPQLAVLRLDNFMRWSHLDIPLFEANTPLLHSLSLSGCSMDWAWLKTLSNMTSLQLSNFHDIYRPSLDAILDLLSRSPNLTNLSLFSVGPMITAVPEYIVDLPHLEKLNFVVADAAEYASLLTHIRVPVNARMCMSLPVDNAWEIEDLVKAPLTQHFVRNGAAQSERTQWRSLYISDEVEAAWLEHVTFFAGPEEMTGPPDGEWGDSAFTLCLSATGEQNPDVPAFLDWMLAQPPFTTVDTLVLESTFLARTPDDLRFLFNPALHITTLVLVGPTFVALCKMFQERTQDSWLHWDVMRLLQRIPHLARVVLRHCAVNSAFRSDAARLGSRYEECERLRLAGSNNPPTFAVEIAECDVDEAHVYEVWHAAGSVGAWDAGWDKQTSGTNVPLPHPVHAVFDEPNLEVVELDGEELEEWA</sequence>
<accession>A0ACB8SH02</accession>
<dbReference type="Proteomes" id="UP000814140">
    <property type="component" value="Unassembled WGS sequence"/>
</dbReference>
<comment type="caution">
    <text evidence="1">The sequence shown here is derived from an EMBL/GenBank/DDBJ whole genome shotgun (WGS) entry which is preliminary data.</text>
</comment>
<reference evidence="1" key="2">
    <citation type="journal article" date="2022" name="New Phytol.">
        <title>Evolutionary transition to the ectomycorrhizal habit in the genomes of a hyperdiverse lineage of mushroom-forming fungi.</title>
        <authorList>
            <person name="Looney B."/>
            <person name="Miyauchi S."/>
            <person name="Morin E."/>
            <person name="Drula E."/>
            <person name="Courty P.E."/>
            <person name="Kohler A."/>
            <person name="Kuo A."/>
            <person name="LaButti K."/>
            <person name="Pangilinan J."/>
            <person name="Lipzen A."/>
            <person name="Riley R."/>
            <person name="Andreopoulos W."/>
            <person name="He G."/>
            <person name="Johnson J."/>
            <person name="Nolan M."/>
            <person name="Tritt A."/>
            <person name="Barry K.W."/>
            <person name="Grigoriev I.V."/>
            <person name="Nagy L.G."/>
            <person name="Hibbett D."/>
            <person name="Henrissat B."/>
            <person name="Matheny P.B."/>
            <person name="Labbe J."/>
            <person name="Martin F.M."/>
        </authorList>
    </citation>
    <scope>NUCLEOTIDE SEQUENCE</scope>
    <source>
        <strain evidence="1">HHB10654</strain>
    </source>
</reference>
<evidence type="ECO:0000313" key="1">
    <source>
        <dbReference type="EMBL" id="KAI0055163.1"/>
    </source>
</evidence>
<evidence type="ECO:0000313" key="2">
    <source>
        <dbReference type="Proteomes" id="UP000814140"/>
    </source>
</evidence>